<reference evidence="1" key="1">
    <citation type="submission" date="2020-09" db="EMBL/GenBank/DDBJ databases">
        <title>Genome seq and assembly of Tianweitania sp.</title>
        <authorList>
            <person name="Chhetri G."/>
        </authorList>
    </citation>
    <scope>NUCLEOTIDE SEQUENCE</scope>
    <source>
        <strain evidence="1">Rool2</strain>
    </source>
</reference>
<proteinExistence type="predicted"/>
<comment type="caution">
    <text evidence="1">The sequence shown here is derived from an EMBL/GenBank/DDBJ whole genome shotgun (WGS) entry which is preliminary data.</text>
</comment>
<dbReference type="RefSeq" id="WP_188165947.1">
    <property type="nucleotide sequence ID" value="NZ_JACVVX010000006.1"/>
</dbReference>
<dbReference type="EMBL" id="JACVVX010000006">
    <property type="protein sequence ID" value="MBD0416501.1"/>
    <property type="molecule type" value="Genomic_DNA"/>
</dbReference>
<keyword evidence="2" id="KW-1185">Reference proteome</keyword>
<gene>
    <name evidence="1" type="ORF">ICI42_17745</name>
</gene>
<name>A0A8J6U122_9HYPH</name>
<protein>
    <submittedName>
        <fullName evidence="1">Uncharacterized protein</fullName>
    </submittedName>
</protein>
<dbReference type="Proteomes" id="UP000643405">
    <property type="component" value="Unassembled WGS sequence"/>
</dbReference>
<evidence type="ECO:0000313" key="2">
    <source>
        <dbReference type="Proteomes" id="UP000643405"/>
    </source>
</evidence>
<organism evidence="1 2">
    <name type="scientific">Oryzicola mucosus</name>
    <dbReference type="NCBI Taxonomy" id="2767425"/>
    <lineage>
        <taxon>Bacteria</taxon>
        <taxon>Pseudomonadati</taxon>
        <taxon>Pseudomonadota</taxon>
        <taxon>Alphaproteobacteria</taxon>
        <taxon>Hyphomicrobiales</taxon>
        <taxon>Phyllobacteriaceae</taxon>
        <taxon>Oryzicola</taxon>
    </lineage>
</organism>
<dbReference type="AlphaFoldDB" id="A0A8J6U122"/>
<evidence type="ECO:0000313" key="1">
    <source>
        <dbReference type="EMBL" id="MBD0416501.1"/>
    </source>
</evidence>
<sequence length="229" mass="25375">MQRKIIDLPRMFGPLVSEWNINPRGRSAGEGVTGSEQVNYGVQPRWEATLNLSGFRPAQVLAWRAIKAQMRGRVNILRVPLCDMHRTTWKQLGIAAPLDPGLPYGDGTLHSDGTGYEPENYFFAPATIEAGAEDVTFNASLFNDALKVGQWFSHNDWPYLVTGIFDEPGGLTRYTIEPPMRRDIPAGGIVKLAATALMAFSKDDEGRMSLDMGKRGVATLNLVEWVNRP</sequence>
<accession>A0A8J6U122</accession>